<name>A0AAE0PVM5_9TELE</name>
<dbReference type="Proteomes" id="UP001274896">
    <property type="component" value="Unassembled WGS sequence"/>
</dbReference>
<evidence type="ECO:0000259" key="3">
    <source>
        <dbReference type="Pfam" id="PF09004"/>
    </source>
</evidence>
<evidence type="ECO:0000313" key="5">
    <source>
        <dbReference type="Proteomes" id="UP001274896"/>
    </source>
</evidence>
<dbReference type="EMBL" id="JAUCMX010000028">
    <property type="protein sequence ID" value="KAK3508133.1"/>
    <property type="molecule type" value="Genomic_DNA"/>
</dbReference>
<evidence type="ECO:0000313" key="4">
    <source>
        <dbReference type="EMBL" id="KAK3508133.1"/>
    </source>
</evidence>
<comment type="caution">
    <text evidence="4">The sequence shown here is derived from an EMBL/GenBank/DDBJ whole genome shotgun (WGS) entry which is preliminary data.</text>
</comment>
<feature type="domain" description="Alkylated DNA repair protein AlkB homologue 8 N-terminal" evidence="3">
    <location>
        <begin position="134"/>
        <end position="175"/>
    </location>
</feature>
<dbReference type="PANTHER" id="PTHR24106">
    <property type="entry name" value="NACHT, LRR AND CARD DOMAINS-CONTAINING"/>
    <property type="match status" value="1"/>
</dbReference>
<dbReference type="Pfam" id="PF09004">
    <property type="entry name" value="ALKBH8_N"/>
    <property type="match status" value="1"/>
</dbReference>
<sequence>MQKTIIRTFPNQKPWVDKTIRDALRSRAAAYNGELASGNMDSYKGCVIQCSERVVVGLISDNNETAYLEEIRNLENWCQRNNLLLNVSRTKELIVDFSTKPQRNYQTPLINESPVERVDSFKYLSVHITQDLSWSCHINTGVKKAWQRLYHLRPLRDFRLPSKVLRNFYSCTIESILMGNLQRVVRSAERIIHTKLPDLHSICKWCWTKARKIVKDLSHPNNGLFSLLQMINCSFTDEGFVALASALRSNSSSHLRELDLYRNNPEESGVKLLSDLLKDPLCTLETLQIEAYNISRSVV</sequence>
<reference evidence="4" key="1">
    <citation type="submission" date="2023-06" db="EMBL/GenBank/DDBJ databases">
        <title>Male Hemibagrus guttatus genome.</title>
        <authorList>
            <person name="Bian C."/>
        </authorList>
    </citation>
    <scope>NUCLEOTIDE SEQUENCE</scope>
    <source>
        <strain evidence="4">Male_cb2023</strain>
        <tissue evidence="4">Muscle</tissue>
    </source>
</reference>
<evidence type="ECO:0000256" key="2">
    <source>
        <dbReference type="ARBA" id="ARBA00022737"/>
    </source>
</evidence>
<organism evidence="4 5">
    <name type="scientific">Hemibagrus guttatus</name>
    <dbReference type="NCBI Taxonomy" id="175788"/>
    <lineage>
        <taxon>Eukaryota</taxon>
        <taxon>Metazoa</taxon>
        <taxon>Chordata</taxon>
        <taxon>Craniata</taxon>
        <taxon>Vertebrata</taxon>
        <taxon>Euteleostomi</taxon>
        <taxon>Actinopterygii</taxon>
        <taxon>Neopterygii</taxon>
        <taxon>Teleostei</taxon>
        <taxon>Ostariophysi</taxon>
        <taxon>Siluriformes</taxon>
        <taxon>Bagridae</taxon>
        <taxon>Hemibagrus</taxon>
    </lineage>
</organism>
<keyword evidence="5" id="KW-1185">Reference proteome</keyword>
<evidence type="ECO:0000256" key="1">
    <source>
        <dbReference type="ARBA" id="ARBA00022614"/>
    </source>
</evidence>
<dbReference type="Gene3D" id="3.80.10.10">
    <property type="entry name" value="Ribonuclease Inhibitor"/>
    <property type="match status" value="1"/>
</dbReference>
<keyword evidence="1" id="KW-0433">Leucine-rich repeat</keyword>
<dbReference type="GO" id="GO:0008168">
    <property type="term" value="F:methyltransferase activity"/>
    <property type="evidence" value="ECO:0007669"/>
    <property type="project" value="InterPro"/>
</dbReference>
<dbReference type="InterPro" id="IPR032675">
    <property type="entry name" value="LRR_dom_sf"/>
</dbReference>
<proteinExistence type="predicted"/>
<dbReference type="InterPro" id="IPR051261">
    <property type="entry name" value="NLR"/>
</dbReference>
<dbReference type="GO" id="GO:0016706">
    <property type="term" value="F:2-oxoglutarate-dependent dioxygenase activity"/>
    <property type="evidence" value="ECO:0007669"/>
    <property type="project" value="InterPro"/>
</dbReference>
<dbReference type="SUPFAM" id="SSF52047">
    <property type="entry name" value="RNI-like"/>
    <property type="match status" value="1"/>
</dbReference>
<gene>
    <name evidence="4" type="ORF">QTP70_015272</name>
</gene>
<dbReference type="InterPro" id="IPR015095">
    <property type="entry name" value="AlkB_hom8_N"/>
</dbReference>
<protein>
    <recommendedName>
        <fullName evidence="3">Alkylated DNA repair protein AlkB homologue 8 N-terminal domain-containing protein</fullName>
    </recommendedName>
</protein>
<accession>A0AAE0PVM5</accession>
<keyword evidence="2" id="KW-0677">Repeat</keyword>
<dbReference type="AlphaFoldDB" id="A0AAE0PVM5"/>
<dbReference type="SMART" id="SM00368">
    <property type="entry name" value="LRR_RI"/>
    <property type="match status" value="2"/>
</dbReference>